<accession>X0UTD3</accession>
<feature type="non-terminal residue" evidence="1">
    <location>
        <position position="109"/>
    </location>
</feature>
<name>X0UTD3_9ZZZZ</name>
<reference evidence="1" key="1">
    <citation type="journal article" date="2014" name="Front. Microbiol.">
        <title>High frequency of phylogenetically diverse reductive dehalogenase-homologous genes in deep subseafloor sedimentary metagenomes.</title>
        <authorList>
            <person name="Kawai M."/>
            <person name="Futagami T."/>
            <person name="Toyoda A."/>
            <person name="Takaki Y."/>
            <person name="Nishi S."/>
            <person name="Hori S."/>
            <person name="Arai W."/>
            <person name="Tsubouchi T."/>
            <person name="Morono Y."/>
            <person name="Uchiyama I."/>
            <person name="Ito T."/>
            <person name="Fujiyama A."/>
            <person name="Inagaki F."/>
            <person name="Takami H."/>
        </authorList>
    </citation>
    <scope>NUCLEOTIDE SEQUENCE</scope>
    <source>
        <strain evidence="1">Expedition CK06-06</strain>
    </source>
</reference>
<sequence length="109" mass="11846">MLVRPRVFEPGLLATFPAVSGVPTLVIGTPEETGLSSTQWVLTALHEHFHQLQMSDADYYPATNGLELSGGDESGMWMLDYPFPYDSPKVAAALEKLARAARLRANSGL</sequence>
<organism evidence="1">
    <name type="scientific">marine sediment metagenome</name>
    <dbReference type="NCBI Taxonomy" id="412755"/>
    <lineage>
        <taxon>unclassified sequences</taxon>
        <taxon>metagenomes</taxon>
        <taxon>ecological metagenomes</taxon>
    </lineage>
</organism>
<dbReference type="AlphaFoldDB" id="X0UTD3"/>
<gene>
    <name evidence="1" type="ORF">S01H1_42716</name>
</gene>
<proteinExistence type="predicted"/>
<comment type="caution">
    <text evidence="1">The sequence shown here is derived from an EMBL/GenBank/DDBJ whole genome shotgun (WGS) entry which is preliminary data.</text>
</comment>
<protein>
    <submittedName>
        <fullName evidence="1">Uncharacterized protein</fullName>
    </submittedName>
</protein>
<evidence type="ECO:0000313" key="1">
    <source>
        <dbReference type="EMBL" id="GAG08980.1"/>
    </source>
</evidence>
<dbReference type="EMBL" id="BARS01027179">
    <property type="protein sequence ID" value="GAG08980.1"/>
    <property type="molecule type" value="Genomic_DNA"/>
</dbReference>